<proteinExistence type="predicted"/>
<protein>
    <submittedName>
        <fullName evidence="1">Uncharacterized protein</fullName>
    </submittedName>
</protein>
<keyword evidence="2" id="KW-1185">Reference proteome</keyword>
<dbReference type="VEuPathDB" id="FungiDB:HpaG801345"/>
<sequence>MVWLSARCAVSFSDSTVPLSSRSFAFSCAISSRWPCARSRKRAMVRSLSSKTTF</sequence>
<dbReference type="EMBL" id="JH598325">
    <property type="status" value="NOT_ANNOTATED_CDS"/>
    <property type="molecule type" value="Genomic_DNA"/>
</dbReference>
<dbReference type="AlphaFoldDB" id="M4B4Z5"/>
<reference evidence="1" key="2">
    <citation type="submission" date="2015-06" db="UniProtKB">
        <authorList>
            <consortium name="EnsemblProtists"/>
        </authorList>
    </citation>
    <scope>IDENTIFICATION</scope>
    <source>
        <strain evidence="1">Emoy2</strain>
    </source>
</reference>
<accession>M4B4Z5</accession>
<dbReference type="EnsemblProtists" id="HpaT801345">
    <property type="protein sequence ID" value="HpaP801345"/>
    <property type="gene ID" value="HpaG801345"/>
</dbReference>
<dbReference type="HOGENOM" id="CLU_3054463_0_0_1"/>
<dbReference type="InParanoid" id="M4B4Z5"/>
<dbReference type="Proteomes" id="UP000011713">
    <property type="component" value="Unassembled WGS sequence"/>
</dbReference>
<evidence type="ECO:0000313" key="1">
    <source>
        <dbReference type="EnsemblProtists" id="HpaP801345"/>
    </source>
</evidence>
<evidence type="ECO:0000313" key="2">
    <source>
        <dbReference type="Proteomes" id="UP000011713"/>
    </source>
</evidence>
<name>M4B4Z5_HYAAE</name>
<organism evidence="1 2">
    <name type="scientific">Hyaloperonospora arabidopsidis (strain Emoy2)</name>
    <name type="common">Downy mildew agent</name>
    <name type="synonym">Peronospora arabidopsidis</name>
    <dbReference type="NCBI Taxonomy" id="559515"/>
    <lineage>
        <taxon>Eukaryota</taxon>
        <taxon>Sar</taxon>
        <taxon>Stramenopiles</taxon>
        <taxon>Oomycota</taxon>
        <taxon>Peronosporomycetes</taxon>
        <taxon>Peronosporales</taxon>
        <taxon>Peronosporaceae</taxon>
        <taxon>Hyaloperonospora</taxon>
    </lineage>
</organism>
<reference evidence="2" key="1">
    <citation type="journal article" date="2010" name="Science">
        <title>Signatures of adaptation to obligate biotrophy in the Hyaloperonospora arabidopsidis genome.</title>
        <authorList>
            <person name="Baxter L."/>
            <person name="Tripathy S."/>
            <person name="Ishaque N."/>
            <person name="Boot N."/>
            <person name="Cabral A."/>
            <person name="Kemen E."/>
            <person name="Thines M."/>
            <person name="Ah-Fong A."/>
            <person name="Anderson R."/>
            <person name="Badejoko W."/>
            <person name="Bittner-Eddy P."/>
            <person name="Boore J.L."/>
            <person name="Chibucos M.C."/>
            <person name="Coates M."/>
            <person name="Dehal P."/>
            <person name="Delehaunty K."/>
            <person name="Dong S."/>
            <person name="Downton P."/>
            <person name="Dumas B."/>
            <person name="Fabro G."/>
            <person name="Fronick C."/>
            <person name="Fuerstenberg S.I."/>
            <person name="Fulton L."/>
            <person name="Gaulin E."/>
            <person name="Govers F."/>
            <person name="Hughes L."/>
            <person name="Humphray S."/>
            <person name="Jiang R.H."/>
            <person name="Judelson H."/>
            <person name="Kamoun S."/>
            <person name="Kyung K."/>
            <person name="Meijer H."/>
            <person name="Minx P."/>
            <person name="Morris P."/>
            <person name="Nelson J."/>
            <person name="Phuntumart V."/>
            <person name="Qutob D."/>
            <person name="Rehmany A."/>
            <person name="Rougon-Cardoso A."/>
            <person name="Ryden P."/>
            <person name="Torto-Alalibo T."/>
            <person name="Studholme D."/>
            <person name="Wang Y."/>
            <person name="Win J."/>
            <person name="Wood J."/>
            <person name="Clifton S.W."/>
            <person name="Rogers J."/>
            <person name="Van den Ackerveken G."/>
            <person name="Jones J.D."/>
            <person name="McDowell J.M."/>
            <person name="Beynon J."/>
            <person name="Tyler B.M."/>
        </authorList>
    </citation>
    <scope>NUCLEOTIDE SEQUENCE [LARGE SCALE GENOMIC DNA]</scope>
    <source>
        <strain evidence="2">Emoy2</strain>
    </source>
</reference>